<feature type="region of interest" description="Disordered" evidence="1">
    <location>
        <begin position="65"/>
        <end position="100"/>
    </location>
</feature>
<name>A0A0D2DY77_9EURO</name>
<reference evidence="3 4" key="1">
    <citation type="submission" date="2015-01" db="EMBL/GenBank/DDBJ databases">
        <title>The Genome Sequence of Fonsecaea pedrosoi CBS 271.37.</title>
        <authorList>
            <consortium name="The Broad Institute Genomics Platform"/>
            <person name="Cuomo C."/>
            <person name="de Hoog S."/>
            <person name="Gorbushina A."/>
            <person name="Stielow B."/>
            <person name="Teixiera M."/>
            <person name="Abouelleil A."/>
            <person name="Chapman S.B."/>
            <person name="Priest M."/>
            <person name="Young S.K."/>
            <person name="Wortman J."/>
            <person name="Nusbaum C."/>
            <person name="Birren B."/>
        </authorList>
    </citation>
    <scope>NUCLEOTIDE SEQUENCE [LARGE SCALE GENOMIC DNA]</scope>
    <source>
        <strain evidence="3 4">CBS 271.37</strain>
    </source>
</reference>
<evidence type="ECO:0000313" key="4">
    <source>
        <dbReference type="Proteomes" id="UP000053029"/>
    </source>
</evidence>
<dbReference type="GeneID" id="25301514"/>
<evidence type="ECO:0008006" key="5">
    <source>
        <dbReference type="Google" id="ProtNLM"/>
    </source>
</evidence>
<feature type="chain" id="PRO_5002256235" description="Hydrophobin" evidence="2">
    <location>
        <begin position="19"/>
        <end position="217"/>
    </location>
</feature>
<evidence type="ECO:0000256" key="2">
    <source>
        <dbReference type="SAM" id="SignalP"/>
    </source>
</evidence>
<gene>
    <name evidence="3" type="ORF">Z517_02024</name>
</gene>
<dbReference type="STRING" id="1442368.A0A0D2DY77"/>
<dbReference type="OrthoDB" id="10364578at2759"/>
<sequence length="217" mass="22693">MKLLSFLFLLGVATLATAGACNSGINAIAVPLLKGYPPAQSFCSAKYPQPVVSVTFKDKRGYIRTSSTTTTTRHSSSTTTTTTRLPSTTPTTSRSATTTQDAKASQWSVLVSEAGAALSTFCSCIETPSTKTVTPMTTTTTTTTTTTSTIPTTTTSTLACVPQGGVCNGNNECCQTPMQFCFGASIGAVYTCNTPEPTSLKKRDVPATSMIRGRKYG</sequence>
<feature type="compositionally biased region" description="Low complexity" evidence="1">
    <location>
        <begin position="65"/>
        <end position="99"/>
    </location>
</feature>
<dbReference type="VEuPathDB" id="FungiDB:Z517_02024"/>
<dbReference type="PROSITE" id="PS51257">
    <property type="entry name" value="PROKAR_LIPOPROTEIN"/>
    <property type="match status" value="1"/>
</dbReference>
<feature type="signal peptide" evidence="2">
    <location>
        <begin position="1"/>
        <end position="18"/>
    </location>
</feature>
<keyword evidence="2" id="KW-0732">Signal</keyword>
<dbReference type="AlphaFoldDB" id="A0A0D2DY77"/>
<accession>A0A0D2DY77</accession>
<dbReference type="HOGENOM" id="CLU_110790_0_0_1"/>
<dbReference type="RefSeq" id="XP_013286589.1">
    <property type="nucleotide sequence ID" value="XM_013431135.1"/>
</dbReference>
<organism evidence="3 4">
    <name type="scientific">Fonsecaea pedrosoi CBS 271.37</name>
    <dbReference type="NCBI Taxonomy" id="1442368"/>
    <lineage>
        <taxon>Eukaryota</taxon>
        <taxon>Fungi</taxon>
        <taxon>Dikarya</taxon>
        <taxon>Ascomycota</taxon>
        <taxon>Pezizomycotina</taxon>
        <taxon>Eurotiomycetes</taxon>
        <taxon>Chaetothyriomycetidae</taxon>
        <taxon>Chaetothyriales</taxon>
        <taxon>Herpotrichiellaceae</taxon>
        <taxon>Fonsecaea</taxon>
    </lineage>
</organism>
<evidence type="ECO:0000256" key="1">
    <source>
        <dbReference type="SAM" id="MobiDB-lite"/>
    </source>
</evidence>
<dbReference type="EMBL" id="KN846970">
    <property type="protein sequence ID" value="KIW82781.1"/>
    <property type="molecule type" value="Genomic_DNA"/>
</dbReference>
<keyword evidence="4" id="KW-1185">Reference proteome</keyword>
<evidence type="ECO:0000313" key="3">
    <source>
        <dbReference type="EMBL" id="KIW82781.1"/>
    </source>
</evidence>
<protein>
    <recommendedName>
        <fullName evidence="5">Hydrophobin</fullName>
    </recommendedName>
</protein>
<proteinExistence type="predicted"/>
<dbReference type="Proteomes" id="UP000053029">
    <property type="component" value="Unassembled WGS sequence"/>
</dbReference>